<evidence type="ECO:0000256" key="1">
    <source>
        <dbReference type="ARBA" id="ARBA00004613"/>
    </source>
</evidence>
<name>A0ABD1E007_CULPP</name>
<keyword evidence="7" id="KW-1185">Reference proteome</keyword>
<evidence type="ECO:0000313" key="6">
    <source>
        <dbReference type="EMBL" id="KAL1403829.1"/>
    </source>
</evidence>
<dbReference type="GO" id="GO:0005576">
    <property type="term" value="C:extracellular region"/>
    <property type="evidence" value="ECO:0007669"/>
    <property type="project" value="UniProtKB-SubCell"/>
</dbReference>
<organism evidence="6 7">
    <name type="scientific">Culex pipiens pipiens</name>
    <name type="common">Northern house mosquito</name>
    <dbReference type="NCBI Taxonomy" id="38569"/>
    <lineage>
        <taxon>Eukaryota</taxon>
        <taxon>Metazoa</taxon>
        <taxon>Ecdysozoa</taxon>
        <taxon>Arthropoda</taxon>
        <taxon>Hexapoda</taxon>
        <taxon>Insecta</taxon>
        <taxon>Pterygota</taxon>
        <taxon>Neoptera</taxon>
        <taxon>Endopterygota</taxon>
        <taxon>Diptera</taxon>
        <taxon>Nematocera</taxon>
        <taxon>Culicoidea</taxon>
        <taxon>Culicidae</taxon>
        <taxon>Culicinae</taxon>
        <taxon>Culicini</taxon>
        <taxon>Culex</taxon>
        <taxon>Culex</taxon>
    </lineage>
</organism>
<reference evidence="6 7" key="1">
    <citation type="submission" date="2024-05" db="EMBL/GenBank/DDBJ databases">
        <title>Culex pipiens pipiens assembly and annotation.</title>
        <authorList>
            <person name="Alout H."/>
            <person name="Durand T."/>
        </authorList>
    </citation>
    <scope>NUCLEOTIDE SEQUENCE [LARGE SCALE GENOMIC DNA]</scope>
    <source>
        <strain evidence="6">HA-2024</strain>
        <tissue evidence="6">Whole body</tissue>
    </source>
</reference>
<dbReference type="SUPFAM" id="SSF57283">
    <property type="entry name" value="PMP inhibitors"/>
    <property type="match status" value="1"/>
</dbReference>
<evidence type="ECO:0000313" key="7">
    <source>
        <dbReference type="Proteomes" id="UP001562425"/>
    </source>
</evidence>
<evidence type="ECO:0000256" key="4">
    <source>
        <dbReference type="ARBA" id="ARBA00022900"/>
    </source>
</evidence>
<evidence type="ECO:0000256" key="5">
    <source>
        <dbReference type="ARBA" id="ARBA00029459"/>
    </source>
</evidence>
<dbReference type="AlphaFoldDB" id="A0ABD1E007"/>
<keyword evidence="3" id="KW-0646">Protease inhibitor</keyword>
<gene>
    <name evidence="6" type="ORF">pipiens_019187</name>
</gene>
<feature type="non-terminal residue" evidence="6">
    <location>
        <position position="48"/>
    </location>
</feature>
<dbReference type="GO" id="GO:0004867">
    <property type="term" value="F:serine-type endopeptidase inhibitor activity"/>
    <property type="evidence" value="ECO:0007669"/>
    <property type="project" value="UniProtKB-KW"/>
</dbReference>
<keyword evidence="2" id="KW-0964">Secreted</keyword>
<dbReference type="InterPro" id="IPR036201">
    <property type="entry name" value="Pacifastin_dom_sf"/>
</dbReference>
<sequence>MLLCKNLVGVHGGPMRAKICEPKVIYMKRCNVCVCSEDGFDEECTTLL</sequence>
<dbReference type="Proteomes" id="UP001562425">
    <property type="component" value="Unassembled WGS sequence"/>
</dbReference>
<accession>A0ABD1E007</accession>
<dbReference type="EMBL" id="JBEHCU010001097">
    <property type="protein sequence ID" value="KAL1403829.1"/>
    <property type="molecule type" value="Genomic_DNA"/>
</dbReference>
<comment type="similarity">
    <text evidence="5">Belongs to the protease inhibitor I19 family.</text>
</comment>
<proteinExistence type="inferred from homology"/>
<keyword evidence="4" id="KW-0722">Serine protease inhibitor</keyword>
<evidence type="ECO:0008006" key="8">
    <source>
        <dbReference type="Google" id="ProtNLM"/>
    </source>
</evidence>
<evidence type="ECO:0000256" key="3">
    <source>
        <dbReference type="ARBA" id="ARBA00022690"/>
    </source>
</evidence>
<evidence type="ECO:0000256" key="2">
    <source>
        <dbReference type="ARBA" id="ARBA00022525"/>
    </source>
</evidence>
<comment type="caution">
    <text evidence="6">The sequence shown here is derived from an EMBL/GenBank/DDBJ whole genome shotgun (WGS) entry which is preliminary data.</text>
</comment>
<comment type="subcellular location">
    <subcellularLocation>
        <location evidence="1">Secreted</location>
    </subcellularLocation>
</comment>
<protein>
    <recommendedName>
        <fullName evidence="8">Pacifastin domain-containing protein</fullName>
    </recommendedName>
</protein>